<protein>
    <submittedName>
        <fullName evidence="1">Uncharacterized protein</fullName>
    </submittedName>
</protein>
<accession>A0A3B6HWJ3</accession>
<dbReference type="Gramene" id="TraesCAD_scaffold_042623_01G000200.1">
    <property type="protein sequence ID" value="TraesCAD_scaffold_042623_01G000200.1"/>
    <property type="gene ID" value="TraesCAD_scaffold_042623_01G000200"/>
</dbReference>
<dbReference type="Gramene" id="TraesCS4A02G264200.1">
    <property type="protein sequence ID" value="TraesCS4A02G264200.1"/>
    <property type="gene ID" value="TraesCS4A02G264200"/>
</dbReference>
<name>A0A3B6HWJ3_WHEAT</name>
<reference evidence="1" key="1">
    <citation type="submission" date="2018-08" db="EMBL/GenBank/DDBJ databases">
        <authorList>
            <person name="Rossello M."/>
        </authorList>
    </citation>
    <scope>NUCLEOTIDE SEQUENCE [LARGE SCALE GENOMIC DNA]</scope>
    <source>
        <strain evidence="1">cv. Chinese Spring</strain>
    </source>
</reference>
<proteinExistence type="predicted"/>
<dbReference type="Gramene" id="TraesROB_scaffold_040525_01G000300.1">
    <property type="protein sequence ID" value="TraesROB_scaffold_040525_01G000300.1"/>
    <property type="gene ID" value="TraesROB_scaffold_040525_01G000300"/>
</dbReference>
<dbReference type="Gramene" id="TraesWEE_scaffold_041143_01G000200.1">
    <property type="protein sequence ID" value="TraesWEE_scaffold_041143_01G000200.1"/>
    <property type="gene ID" value="TraesWEE_scaffold_041143_01G000200"/>
</dbReference>
<dbReference type="OrthoDB" id="673776at2759"/>
<evidence type="ECO:0000313" key="1">
    <source>
        <dbReference type="EnsemblPlants" id="TraesCS4A02G264200.1"/>
    </source>
</evidence>
<organism evidence="1">
    <name type="scientific">Triticum aestivum</name>
    <name type="common">Wheat</name>
    <dbReference type="NCBI Taxonomy" id="4565"/>
    <lineage>
        <taxon>Eukaryota</taxon>
        <taxon>Viridiplantae</taxon>
        <taxon>Streptophyta</taxon>
        <taxon>Embryophyta</taxon>
        <taxon>Tracheophyta</taxon>
        <taxon>Spermatophyta</taxon>
        <taxon>Magnoliopsida</taxon>
        <taxon>Liliopsida</taxon>
        <taxon>Poales</taxon>
        <taxon>Poaceae</taxon>
        <taxon>BOP clade</taxon>
        <taxon>Pooideae</taxon>
        <taxon>Triticodae</taxon>
        <taxon>Triticeae</taxon>
        <taxon>Triticinae</taxon>
        <taxon>Triticum</taxon>
    </lineage>
</organism>
<dbReference type="Gramene" id="TraesCS4A03G0686300.1">
    <property type="protein sequence ID" value="TraesCS4A03G0686300.1.CDS"/>
    <property type="gene ID" value="TraesCS4A03G0686300"/>
</dbReference>
<reference evidence="1" key="2">
    <citation type="submission" date="2018-10" db="UniProtKB">
        <authorList>
            <consortium name="EnsemblPlants"/>
        </authorList>
    </citation>
    <scope>IDENTIFICATION</scope>
</reference>
<dbReference type="EnsemblPlants" id="TraesCS4A02G264200.1">
    <property type="protein sequence ID" value="TraesCS4A02G264200.1"/>
    <property type="gene ID" value="TraesCS4A02G264200"/>
</dbReference>
<evidence type="ECO:0000313" key="2">
    <source>
        <dbReference type="Proteomes" id="UP000019116"/>
    </source>
</evidence>
<dbReference type="AlphaFoldDB" id="A0A3B6HWJ3"/>
<sequence>MQGEGFSHIGDQYYKPRTDARSVLDIEHLHASVRNSMANGSTPTPIIIGPVGRISPLTRNNQPTRRIITAATGALKLLKALKGLNLEIIGLIRVVSINLVTREGI</sequence>
<dbReference type="Proteomes" id="UP000019116">
    <property type="component" value="Chromosome 4A"/>
</dbReference>
<keyword evidence="2" id="KW-1185">Reference proteome</keyword>
<gene>
    <name evidence="1" type="primary">LOC123087080</name>
</gene>